<dbReference type="PANTHER" id="PTHR23407:SF1">
    <property type="entry name" value="5-FORMYLTETRAHYDROFOLATE CYCLO-LIGASE"/>
    <property type="match status" value="1"/>
</dbReference>
<evidence type="ECO:0000313" key="7">
    <source>
        <dbReference type="Proteomes" id="UP000067625"/>
    </source>
</evidence>
<gene>
    <name evidence="6" type="ORF">AM592_08430</name>
</gene>
<evidence type="ECO:0000313" key="6">
    <source>
        <dbReference type="EMBL" id="ALC81627.1"/>
    </source>
</evidence>
<keyword evidence="5" id="KW-0460">Magnesium</keyword>
<keyword evidence="2 4" id="KW-0547">Nucleotide-binding</keyword>
<dbReference type="OrthoDB" id="9801938at2"/>
<evidence type="ECO:0000256" key="4">
    <source>
        <dbReference type="PIRSR" id="PIRSR006806-1"/>
    </source>
</evidence>
<protein>
    <recommendedName>
        <fullName evidence="5">5-formyltetrahydrofolate cyclo-ligase</fullName>
        <ecNumber evidence="5">6.3.3.2</ecNumber>
    </recommendedName>
</protein>
<feature type="binding site" evidence="4">
    <location>
        <begin position="2"/>
        <end position="6"/>
    </location>
    <ligand>
        <name>ATP</name>
        <dbReference type="ChEBI" id="CHEBI:30616"/>
    </ligand>
</feature>
<dbReference type="PANTHER" id="PTHR23407">
    <property type="entry name" value="ATPASE INHIBITOR/5-FORMYLTETRAHYDROFOLATE CYCLO-LIGASE"/>
    <property type="match status" value="1"/>
</dbReference>
<dbReference type="GO" id="GO:0009396">
    <property type="term" value="P:folic acid-containing compound biosynthetic process"/>
    <property type="evidence" value="ECO:0007669"/>
    <property type="project" value="TreeGrafter"/>
</dbReference>
<dbReference type="GO" id="GO:0005524">
    <property type="term" value="F:ATP binding"/>
    <property type="evidence" value="ECO:0007669"/>
    <property type="project" value="UniProtKB-KW"/>
</dbReference>
<sequence>MKKELRRQMLQKLSEMHAVKKEWQINNIHQALFETPEWAAAKTIAITVSIKWEIPTELIIEKAWEEGKIVGVPKCDPRTNEMQFRQIKQFGQVKKTYGNLYEPLVDETEMMEKSTIDLMVVPGICFGRNGFRIGYGGGYFDRYLVNFSGRTLSLAYSFQVIPEVPHFPHDIPVEQIVTEKEIIHCPAE</sequence>
<name>A0A0M5JEI1_9BACI</name>
<dbReference type="PIRSF" id="PIRSF006806">
    <property type="entry name" value="FTHF_cligase"/>
    <property type="match status" value="1"/>
</dbReference>
<dbReference type="GO" id="GO:0046872">
    <property type="term" value="F:metal ion binding"/>
    <property type="evidence" value="ECO:0007669"/>
    <property type="project" value="UniProtKB-KW"/>
</dbReference>
<dbReference type="EMBL" id="CP012600">
    <property type="protein sequence ID" value="ALC81627.1"/>
    <property type="molecule type" value="Genomic_DNA"/>
</dbReference>
<dbReference type="SUPFAM" id="SSF100950">
    <property type="entry name" value="NagB/RpiA/CoA transferase-like"/>
    <property type="match status" value="1"/>
</dbReference>
<dbReference type="EC" id="6.3.3.2" evidence="5"/>
<reference evidence="6 7" key="2">
    <citation type="journal article" date="2016" name="Int. J. Syst. Evol. Microbiol.">
        <title>Bacillus gobiensis sp. nov., isolated from a soil sample.</title>
        <authorList>
            <person name="Liu B."/>
            <person name="Liu G.H."/>
            <person name="Cetin S."/>
            <person name="Schumann P."/>
            <person name="Pan Z.Z."/>
            <person name="Chen Q.Q."/>
        </authorList>
    </citation>
    <scope>NUCLEOTIDE SEQUENCE [LARGE SCALE GENOMIC DNA]</scope>
    <source>
        <strain evidence="6 7">FJAT-4402</strain>
    </source>
</reference>
<keyword evidence="7" id="KW-1185">Reference proteome</keyword>
<dbReference type="RefSeq" id="WP_148564322.1">
    <property type="nucleotide sequence ID" value="NZ_CP012600.1"/>
</dbReference>
<dbReference type="InterPro" id="IPR024185">
    <property type="entry name" value="FTHF_cligase-like_sf"/>
</dbReference>
<feature type="binding site" evidence="4">
    <location>
        <position position="48"/>
    </location>
    <ligand>
        <name>substrate</name>
    </ligand>
</feature>
<evidence type="ECO:0000256" key="2">
    <source>
        <dbReference type="ARBA" id="ARBA00022741"/>
    </source>
</evidence>
<dbReference type="STRING" id="1441095.AM592_08430"/>
<accession>A0A0M5JEI1</accession>
<feature type="binding site" evidence="4">
    <location>
        <position position="53"/>
    </location>
    <ligand>
        <name>substrate</name>
    </ligand>
</feature>
<dbReference type="Pfam" id="PF01812">
    <property type="entry name" value="5-FTHF_cyc-lig"/>
    <property type="match status" value="1"/>
</dbReference>
<comment type="cofactor">
    <cofactor evidence="5">
        <name>Mg(2+)</name>
        <dbReference type="ChEBI" id="CHEBI:18420"/>
    </cofactor>
</comment>
<reference evidence="7" key="1">
    <citation type="submission" date="2015-08" db="EMBL/GenBank/DDBJ databases">
        <title>Genome sequencing project for genomic taxonomy and phylogenomics of Bacillus-like bacteria.</title>
        <authorList>
            <person name="Liu B."/>
            <person name="Wang J."/>
            <person name="Zhu Y."/>
            <person name="Liu G."/>
            <person name="Chen Q."/>
            <person name="Chen Z."/>
            <person name="Lan J."/>
            <person name="Che J."/>
            <person name="Ge C."/>
            <person name="Shi H."/>
            <person name="Pan Z."/>
            <person name="Liu X."/>
        </authorList>
    </citation>
    <scope>NUCLEOTIDE SEQUENCE [LARGE SCALE GENOMIC DNA]</scope>
    <source>
        <strain evidence="7">FJAT-4402</strain>
    </source>
</reference>
<comment type="catalytic activity">
    <reaction evidence="5">
        <text>(6S)-5-formyl-5,6,7,8-tetrahydrofolate + ATP = (6R)-5,10-methenyltetrahydrofolate + ADP + phosphate</text>
        <dbReference type="Rhea" id="RHEA:10488"/>
        <dbReference type="ChEBI" id="CHEBI:30616"/>
        <dbReference type="ChEBI" id="CHEBI:43474"/>
        <dbReference type="ChEBI" id="CHEBI:57455"/>
        <dbReference type="ChEBI" id="CHEBI:57457"/>
        <dbReference type="ChEBI" id="CHEBI:456216"/>
        <dbReference type="EC" id="6.3.3.2"/>
    </reaction>
</comment>
<organism evidence="6 7">
    <name type="scientific">Bacillus gobiensis</name>
    <dbReference type="NCBI Taxonomy" id="1441095"/>
    <lineage>
        <taxon>Bacteria</taxon>
        <taxon>Bacillati</taxon>
        <taxon>Bacillota</taxon>
        <taxon>Bacilli</taxon>
        <taxon>Bacillales</taxon>
        <taxon>Bacillaceae</taxon>
        <taxon>Bacillus</taxon>
    </lineage>
</organism>
<evidence type="ECO:0000256" key="1">
    <source>
        <dbReference type="ARBA" id="ARBA00010638"/>
    </source>
</evidence>
<dbReference type="Gene3D" id="3.40.50.10420">
    <property type="entry name" value="NagB/RpiA/CoA transferase-like"/>
    <property type="match status" value="1"/>
</dbReference>
<dbReference type="NCBIfam" id="TIGR02727">
    <property type="entry name" value="MTHFS_bact"/>
    <property type="match status" value="1"/>
</dbReference>
<evidence type="ECO:0000256" key="5">
    <source>
        <dbReference type="RuleBase" id="RU361279"/>
    </source>
</evidence>
<dbReference type="GO" id="GO:0035999">
    <property type="term" value="P:tetrahydrofolate interconversion"/>
    <property type="evidence" value="ECO:0007669"/>
    <property type="project" value="TreeGrafter"/>
</dbReference>
<comment type="similarity">
    <text evidence="1 5">Belongs to the 5-formyltetrahydrofolate cyclo-ligase family.</text>
</comment>
<dbReference type="InterPro" id="IPR037171">
    <property type="entry name" value="NagB/RpiA_transferase-like"/>
</dbReference>
<dbReference type="InterPro" id="IPR002698">
    <property type="entry name" value="FTHF_cligase"/>
</dbReference>
<dbReference type="Proteomes" id="UP000067625">
    <property type="component" value="Chromosome"/>
</dbReference>
<keyword evidence="3 4" id="KW-0067">ATP-binding</keyword>
<keyword evidence="5" id="KW-0479">Metal-binding</keyword>
<dbReference type="PATRIC" id="fig|1441095.3.peg.1853"/>
<dbReference type="GO" id="GO:0030272">
    <property type="term" value="F:5-formyltetrahydrofolate cyclo-ligase activity"/>
    <property type="evidence" value="ECO:0007669"/>
    <property type="project" value="UniProtKB-EC"/>
</dbReference>
<dbReference type="AlphaFoldDB" id="A0A0M5JEI1"/>
<evidence type="ECO:0000256" key="3">
    <source>
        <dbReference type="ARBA" id="ARBA00022840"/>
    </source>
</evidence>
<proteinExistence type="inferred from homology"/>